<dbReference type="Pfam" id="PF05621">
    <property type="entry name" value="TniB"/>
    <property type="match status" value="1"/>
</dbReference>
<dbReference type="InterPro" id="IPR008868">
    <property type="entry name" value="TniB"/>
</dbReference>
<protein>
    <recommendedName>
        <fullName evidence="3">DUF2075 domain-containing protein</fullName>
    </recommendedName>
</protein>
<dbReference type="Proteomes" id="UP001156690">
    <property type="component" value="Unassembled WGS sequence"/>
</dbReference>
<evidence type="ECO:0008006" key="3">
    <source>
        <dbReference type="Google" id="ProtNLM"/>
    </source>
</evidence>
<dbReference type="AlphaFoldDB" id="A0AAV5NK05"/>
<dbReference type="EMBL" id="BSNX01000003">
    <property type="protein sequence ID" value="GLQ70987.1"/>
    <property type="molecule type" value="Genomic_DNA"/>
</dbReference>
<dbReference type="Gene3D" id="3.40.50.300">
    <property type="entry name" value="P-loop containing nucleotide triphosphate hydrolases"/>
    <property type="match status" value="1"/>
</dbReference>
<dbReference type="RefSeq" id="WP_126607362.1">
    <property type="nucleotide sequence ID" value="NZ_AP025146.1"/>
</dbReference>
<name>A0AAV5NK05_9VIBR</name>
<evidence type="ECO:0000313" key="2">
    <source>
        <dbReference type="Proteomes" id="UP001156690"/>
    </source>
</evidence>
<dbReference type="InterPro" id="IPR027417">
    <property type="entry name" value="P-loop_NTPase"/>
</dbReference>
<reference evidence="2" key="1">
    <citation type="journal article" date="2019" name="Int. J. Syst. Evol. Microbiol.">
        <title>The Global Catalogue of Microorganisms (GCM) 10K type strain sequencing project: providing services to taxonomists for standard genome sequencing and annotation.</title>
        <authorList>
            <consortium name="The Broad Institute Genomics Platform"/>
            <consortium name="The Broad Institute Genome Sequencing Center for Infectious Disease"/>
            <person name="Wu L."/>
            <person name="Ma J."/>
        </authorList>
    </citation>
    <scope>NUCLEOTIDE SEQUENCE [LARGE SCALE GENOMIC DNA]</scope>
    <source>
        <strain evidence="2">NBRC 15640</strain>
    </source>
</reference>
<organism evidence="1 2">
    <name type="scientific">Vibrio penaeicida</name>
    <dbReference type="NCBI Taxonomy" id="104609"/>
    <lineage>
        <taxon>Bacteria</taxon>
        <taxon>Pseudomonadati</taxon>
        <taxon>Pseudomonadota</taxon>
        <taxon>Gammaproteobacteria</taxon>
        <taxon>Vibrionales</taxon>
        <taxon>Vibrionaceae</taxon>
        <taxon>Vibrio</taxon>
    </lineage>
</organism>
<sequence>MSNSVEIQRLVSDFNQSFALFPPFDAILSDLEKLRIKSSRAGFKPSMLVFGDTGAGKSALLEHFTRASQFKTGRKVLRTRVRPSLQETLSWILHSLNPNRRNNRFVKKASEIGLTDMVIRELTQADIGMMIIDECQEFVEIRSNDDKKEISNRLKMISEEASVSMVFVGMPWSKEITRDSQWESRLRLVREIPYFKVINEDGSNNKAEMKRLALCLKAISKLMPLDKQPQLELPEFSLPLLAYSRGEMRALKDILSDALETALNEGAKELTKRHLQEAANFSVEGENPFDVKVDTIKIQTIQQYTRFELDEQTGRRERFDRAFTALQHIPIKKLLSKR</sequence>
<comment type="caution">
    <text evidence="1">The sequence shown here is derived from an EMBL/GenBank/DDBJ whole genome shotgun (WGS) entry which is preliminary data.</text>
</comment>
<dbReference type="SUPFAM" id="SSF52540">
    <property type="entry name" value="P-loop containing nucleoside triphosphate hydrolases"/>
    <property type="match status" value="1"/>
</dbReference>
<keyword evidence="2" id="KW-1185">Reference proteome</keyword>
<evidence type="ECO:0000313" key="1">
    <source>
        <dbReference type="EMBL" id="GLQ70987.1"/>
    </source>
</evidence>
<proteinExistence type="predicted"/>
<gene>
    <name evidence="1" type="ORF">GCM10007932_03470</name>
</gene>
<accession>A0AAV5NK05</accession>
<dbReference type="CDD" id="cd00882">
    <property type="entry name" value="Ras_like_GTPase"/>
    <property type="match status" value="1"/>
</dbReference>